<proteinExistence type="predicted"/>
<comment type="caution">
    <text evidence="1">The sequence shown here is derived from an EMBL/GenBank/DDBJ whole genome shotgun (WGS) entry which is preliminary data.</text>
</comment>
<name>A0A081KAR4_9GAMM</name>
<dbReference type="Gene3D" id="2.40.50.90">
    <property type="match status" value="1"/>
</dbReference>
<protein>
    <submittedName>
        <fullName evidence="1">Nuclease</fullName>
    </submittedName>
</protein>
<dbReference type="STRING" id="305900.GV64_11245"/>
<dbReference type="eggNOG" id="COG1525">
    <property type="taxonomic scope" value="Bacteria"/>
</dbReference>
<reference evidence="1 2" key="1">
    <citation type="submission" date="2014-06" db="EMBL/GenBank/DDBJ databases">
        <title>Whole Genome Sequences of Three Symbiotic Endozoicomonas Bacteria.</title>
        <authorList>
            <person name="Neave M.J."/>
            <person name="Apprill A."/>
            <person name="Voolstra C.R."/>
        </authorList>
    </citation>
    <scope>NUCLEOTIDE SEQUENCE [LARGE SCALE GENOMIC DNA]</scope>
    <source>
        <strain evidence="1 2">DSM 22380</strain>
    </source>
</reference>
<dbReference type="Proteomes" id="UP000027997">
    <property type="component" value="Unassembled WGS sequence"/>
</dbReference>
<keyword evidence="2" id="KW-1185">Reference proteome</keyword>
<sequence length="144" mass="16429">MYRQALLSFLILSSTVYSADKKSYGTIIVKEVTPVYDADTFKVNIDGWPAIIGERMPIRAYGFDAPEIKGKCQKEKDLALVAKQLTVEALDNVHVIELRDIRRWKYFRVIADIYVDGVSLTDMHLQAGTARPYAGESRQRWCEP</sequence>
<evidence type="ECO:0000313" key="2">
    <source>
        <dbReference type="Proteomes" id="UP000027997"/>
    </source>
</evidence>
<gene>
    <name evidence="1" type="ORF">GV64_11245</name>
</gene>
<dbReference type="RefSeq" id="WP_026258289.1">
    <property type="nucleotide sequence ID" value="NZ_JOJP01000001.1"/>
</dbReference>
<dbReference type="SUPFAM" id="SSF50199">
    <property type="entry name" value="Staphylococcal nuclease"/>
    <property type="match status" value="1"/>
</dbReference>
<organism evidence="1 2">
    <name type="scientific">Endozoicomonas elysicola</name>
    <dbReference type="NCBI Taxonomy" id="305900"/>
    <lineage>
        <taxon>Bacteria</taxon>
        <taxon>Pseudomonadati</taxon>
        <taxon>Pseudomonadota</taxon>
        <taxon>Gammaproteobacteria</taxon>
        <taxon>Oceanospirillales</taxon>
        <taxon>Endozoicomonadaceae</taxon>
        <taxon>Endozoicomonas</taxon>
    </lineage>
</organism>
<dbReference type="InterPro" id="IPR035437">
    <property type="entry name" value="SNase_OB-fold_sf"/>
</dbReference>
<evidence type="ECO:0000313" key="1">
    <source>
        <dbReference type="EMBL" id="KEI71240.1"/>
    </source>
</evidence>
<dbReference type="EMBL" id="JOJP01000001">
    <property type="protein sequence ID" value="KEI71240.1"/>
    <property type="molecule type" value="Genomic_DNA"/>
</dbReference>
<dbReference type="AlphaFoldDB" id="A0A081KAR4"/>
<accession>A0A081KAR4</accession>